<dbReference type="EMBL" id="MGDB01000131">
    <property type="protein sequence ID" value="OGL38953.1"/>
    <property type="molecule type" value="Genomic_DNA"/>
</dbReference>
<accession>A0A1F7RBN2</accession>
<dbReference type="Pfam" id="PF00483">
    <property type="entry name" value="NTP_transferase"/>
    <property type="match status" value="1"/>
</dbReference>
<keyword evidence="2" id="KW-0808">Transferase</keyword>
<dbReference type="SUPFAM" id="SSF53448">
    <property type="entry name" value="Nucleotide-diphospho-sugar transferases"/>
    <property type="match status" value="1"/>
</dbReference>
<reference evidence="2 3" key="1">
    <citation type="journal article" date="2016" name="Nat. Commun.">
        <title>Thousands of microbial genomes shed light on interconnected biogeochemical processes in an aquifer system.</title>
        <authorList>
            <person name="Anantharaman K."/>
            <person name="Brown C.T."/>
            <person name="Hug L.A."/>
            <person name="Sharon I."/>
            <person name="Castelle C.J."/>
            <person name="Probst A.J."/>
            <person name="Thomas B.C."/>
            <person name="Singh A."/>
            <person name="Wilkins M.J."/>
            <person name="Karaoz U."/>
            <person name="Brodie E.L."/>
            <person name="Williams K.H."/>
            <person name="Hubbard S.S."/>
            <person name="Banfield J.F."/>
        </authorList>
    </citation>
    <scope>NUCLEOTIDE SEQUENCE [LARGE SCALE GENOMIC DNA]</scope>
</reference>
<proteinExistence type="predicted"/>
<dbReference type="Gene3D" id="3.90.550.10">
    <property type="entry name" value="Spore Coat Polysaccharide Biosynthesis Protein SpsA, Chain A"/>
    <property type="match status" value="1"/>
</dbReference>
<dbReference type="Proteomes" id="UP000178526">
    <property type="component" value="Unassembled WGS sequence"/>
</dbReference>
<dbReference type="InterPro" id="IPR050486">
    <property type="entry name" value="Mannose-1P_guanyltransferase"/>
</dbReference>
<dbReference type="GO" id="GO:0016740">
    <property type="term" value="F:transferase activity"/>
    <property type="evidence" value="ECO:0007669"/>
    <property type="project" value="UniProtKB-KW"/>
</dbReference>
<feature type="domain" description="Nucleotidyl transferase" evidence="1">
    <location>
        <begin position="2"/>
        <end position="227"/>
    </location>
</feature>
<sequence length="233" mass="26845">MKAFLLAAGFGTRLKPITDAIPKCLVPIKGKPLLYYWLKLCDKYKIQEVLINLHYLPGVVINFLKENHFAVTVRTVYEEELRGSGGTIFHNKDFVRDEESFFIFYADNLTNVNLGKMGSFHKKHNEPLTIGLFKAEFPKECGIVELDKDGMVISFAEKPEKPKSNMANAGIYLARQEIFSFFPQEKKKIDFGFDILPKLVKRMFGFVISEYLIDIGTKEKYIKAQKEWKGLEE</sequence>
<name>A0A1F7RBN2_9BACT</name>
<evidence type="ECO:0000313" key="3">
    <source>
        <dbReference type="Proteomes" id="UP000178526"/>
    </source>
</evidence>
<gene>
    <name evidence="2" type="ORF">A2042_04565</name>
</gene>
<dbReference type="InterPro" id="IPR029044">
    <property type="entry name" value="Nucleotide-diphossugar_trans"/>
</dbReference>
<dbReference type="PANTHER" id="PTHR22572">
    <property type="entry name" value="SUGAR-1-PHOSPHATE GUANYL TRANSFERASE"/>
    <property type="match status" value="1"/>
</dbReference>
<evidence type="ECO:0000259" key="1">
    <source>
        <dbReference type="Pfam" id="PF00483"/>
    </source>
</evidence>
<dbReference type="InterPro" id="IPR005835">
    <property type="entry name" value="NTP_transferase_dom"/>
</dbReference>
<dbReference type="CDD" id="cd04181">
    <property type="entry name" value="NTP_transferase"/>
    <property type="match status" value="1"/>
</dbReference>
<comment type="caution">
    <text evidence="2">The sequence shown here is derived from an EMBL/GenBank/DDBJ whole genome shotgun (WGS) entry which is preliminary data.</text>
</comment>
<organism evidence="2 3">
    <name type="scientific">Candidatus Schekmanbacteria bacterium GWA2_38_11</name>
    <dbReference type="NCBI Taxonomy" id="1817876"/>
    <lineage>
        <taxon>Bacteria</taxon>
        <taxon>Candidatus Schekmaniibacteriota</taxon>
    </lineage>
</organism>
<protein>
    <submittedName>
        <fullName evidence="2">Nucleotidyl transferase</fullName>
    </submittedName>
</protein>
<dbReference type="AlphaFoldDB" id="A0A1F7RBN2"/>
<evidence type="ECO:0000313" key="2">
    <source>
        <dbReference type="EMBL" id="OGL38953.1"/>
    </source>
</evidence>